<accession>W0SGL6</accession>
<dbReference type="EC" id="5.4.99.-" evidence="8"/>
<dbReference type="NCBIfam" id="TIGR00005">
    <property type="entry name" value="rluA_subfam"/>
    <property type="match status" value="1"/>
</dbReference>
<dbReference type="STRING" id="1223802.SUTH_02649"/>
<evidence type="ECO:0000256" key="2">
    <source>
        <dbReference type="ARBA" id="ARBA00022884"/>
    </source>
</evidence>
<keyword evidence="2 7" id="KW-0694">RNA-binding</keyword>
<dbReference type="PANTHER" id="PTHR21600">
    <property type="entry name" value="MITOCHONDRIAL RNA PSEUDOURIDINE SYNTHASE"/>
    <property type="match status" value="1"/>
</dbReference>
<evidence type="ECO:0000313" key="11">
    <source>
        <dbReference type="Proteomes" id="UP000031637"/>
    </source>
</evidence>
<feature type="active site" evidence="6">
    <location>
        <position position="168"/>
    </location>
</feature>
<dbReference type="CDD" id="cd00165">
    <property type="entry name" value="S4"/>
    <property type="match status" value="1"/>
</dbReference>
<evidence type="ECO:0000256" key="8">
    <source>
        <dbReference type="RuleBase" id="RU362028"/>
    </source>
</evidence>
<dbReference type="InterPro" id="IPR020103">
    <property type="entry name" value="PsdUridine_synth_cat_dom_sf"/>
</dbReference>
<evidence type="ECO:0000256" key="4">
    <source>
        <dbReference type="ARBA" id="ARBA00036882"/>
    </source>
</evidence>
<dbReference type="SUPFAM" id="SSF55120">
    <property type="entry name" value="Pseudouridine synthase"/>
    <property type="match status" value="1"/>
</dbReference>
<evidence type="ECO:0000256" key="3">
    <source>
        <dbReference type="ARBA" id="ARBA00023235"/>
    </source>
</evidence>
<dbReference type="InterPro" id="IPR036986">
    <property type="entry name" value="S4_RNA-bd_sf"/>
</dbReference>
<dbReference type="GO" id="GO:0160140">
    <property type="term" value="F:23S rRNA pseudouridine(1911/1915/1917) synthase activity"/>
    <property type="evidence" value="ECO:0007669"/>
    <property type="project" value="UniProtKB-EC"/>
</dbReference>
<name>W0SGL6_9PROT</name>
<dbReference type="PROSITE" id="PS50889">
    <property type="entry name" value="S4"/>
    <property type="match status" value="1"/>
</dbReference>
<evidence type="ECO:0000256" key="1">
    <source>
        <dbReference type="ARBA" id="ARBA00010876"/>
    </source>
</evidence>
<dbReference type="PROSITE" id="PS01129">
    <property type="entry name" value="PSI_RLU"/>
    <property type="match status" value="1"/>
</dbReference>
<keyword evidence="11" id="KW-1185">Reference proteome</keyword>
<dbReference type="Proteomes" id="UP000031637">
    <property type="component" value="Chromosome"/>
</dbReference>
<dbReference type="Pfam" id="PF00849">
    <property type="entry name" value="PseudoU_synth_2"/>
    <property type="match status" value="1"/>
</dbReference>
<comment type="similarity">
    <text evidence="1 8">Belongs to the pseudouridine synthase RluA family.</text>
</comment>
<reference evidence="10 11" key="1">
    <citation type="journal article" date="2014" name="Syst. Appl. Microbiol.">
        <title>Complete genomes of freshwater sulfur oxidizers Sulfuricella denitrificans skB26 and Sulfuritalea hydrogenivorans sk43H: genetic insights into the sulfur oxidation pathway of betaproteobacteria.</title>
        <authorList>
            <person name="Watanabe T."/>
            <person name="Kojima H."/>
            <person name="Fukui M."/>
        </authorList>
    </citation>
    <scope>NUCLEOTIDE SEQUENCE [LARGE SCALE GENOMIC DNA]</scope>
    <source>
        <strain evidence="10">DSM22779</strain>
    </source>
</reference>
<evidence type="ECO:0000256" key="6">
    <source>
        <dbReference type="PIRSR" id="PIRSR606225-1"/>
    </source>
</evidence>
<dbReference type="InterPro" id="IPR006145">
    <property type="entry name" value="PsdUridine_synth_RsuA/RluA"/>
</dbReference>
<comment type="catalytic activity">
    <reaction evidence="4">
        <text>uridine(1911/1915/1917) in 23S rRNA = pseudouridine(1911/1915/1917) in 23S rRNA</text>
        <dbReference type="Rhea" id="RHEA:42524"/>
        <dbReference type="Rhea" id="RHEA-COMP:10097"/>
        <dbReference type="Rhea" id="RHEA-COMP:10098"/>
        <dbReference type="ChEBI" id="CHEBI:65314"/>
        <dbReference type="ChEBI" id="CHEBI:65315"/>
        <dbReference type="EC" id="5.4.99.23"/>
    </reaction>
</comment>
<dbReference type="RefSeq" id="WP_041099843.1">
    <property type="nucleotide sequence ID" value="NZ_AP012547.1"/>
</dbReference>
<dbReference type="GO" id="GO:0000455">
    <property type="term" value="P:enzyme-directed rRNA pseudouridine synthesis"/>
    <property type="evidence" value="ECO:0007669"/>
    <property type="project" value="TreeGrafter"/>
</dbReference>
<evidence type="ECO:0000313" key="10">
    <source>
        <dbReference type="EMBL" id="BAO30429.1"/>
    </source>
</evidence>
<dbReference type="Gene3D" id="3.10.290.10">
    <property type="entry name" value="RNA-binding S4 domain"/>
    <property type="match status" value="1"/>
</dbReference>
<dbReference type="KEGG" id="shd:SUTH_02649"/>
<evidence type="ECO:0000256" key="5">
    <source>
        <dbReference type="ARBA" id="ARBA00056072"/>
    </source>
</evidence>
<protein>
    <recommendedName>
        <fullName evidence="8">Pseudouridine synthase</fullName>
        <ecNumber evidence="8">5.4.99.-</ecNumber>
    </recommendedName>
</protein>
<dbReference type="GO" id="GO:0003723">
    <property type="term" value="F:RNA binding"/>
    <property type="evidence" value="ECO:0007669"/>
    <property type="project" value="UniProtKB-KW"/>
</dbReference>
<dbReference type="PANTHER" id="PTHR21600:SF44">
    <property type="entry name" value="RIBOSOMAL LARGE SUBUNIT PSEUDOURIDINE SYNTHASE D"/>
    <property type="match status" value="1"/>
</dbReference>
<dbReference type="SUPFAM" id="SSF55174">
    <property type="entry name" value="Alpha-L RNA-binding motif"/>
    <property type="match status" value="1"/>
</dbReference>
<dbReference type="InterPro" id="IPR050188">
    <property type="entry name" value="RluA_PseudoU_synthase"/>
</dbReference>
<sequence>MVKTSHEHPVDYSRSPCPPRTVQVPADCAGWRLDATLATLFPEHSRSRLQGWLKAGLIRLDGGAAEGKRKVYGGERIDFDADIAVAPAPSAGDTVSGFAGHITLANAAEDIGLVVVFEDEHLIVIDKPAGLVVHPGNGNASGTMMNALLHHAPQLAGIPRAGIVHRLDKDTSGLLVVAKTLTAQTDLVRQMQARSVKRHYLALALGTVERDGTVDAPLGRHAVQRTKMAIVRAGGKEARTHYAVLERFAKATLLECRLETGRTHQIRVHLASIKHPLAGDATYGKTKSGDARLDAFPRQALHAWRLALVHPATGAEMAWESPLPADFSQLLDELRRG</sequence>
<dbReference type="HOGENOM" id="CLU_016902_4_0_4"/>
<dbReference type="AlphaFoldDB" id="W0SGL6"/>
<dbReference type="CDD" id="cd02869">
    <property type="entry name" value="PseudoU_synth_RluA_like"/>
    <property type="match status" value="1"/>
</dbReference>
<comment type="catalytic activity">
    <reaction evidence="8">
        <text>a uridine in RNA = a pseudouridine in RNA</text>
        <dbReference type="Rhea" id="RHEA:48348"/>
        <dbReference type="Rhea" id="RHEA-COMP:12068"/>
        <dbReference type="Rhea" id="RHEA-COMP:12069"/>
        <dbReference type="ChEBI" id="CHEBI:65314"/>
        <dbReference type="ChEBI" id="CHEBI:65315"/>
    </reaction>
</comment>
<dbReference type="EMBL" id="AP012547">
    <property type="protein sequence ID" value="BAO30429.1"/>
    <property type="molecule type" value="Genomic_DNA"/>
</dbReference>
<dbReference type="InterPro" id="IPR006225">
    <property type="entry name" value="PsdUridine_synth_RluC/D"/>
</dbReference>
<keyword evidence="3 8" id="KW-0413">Isomerase</keyword>
<feature type="domain" description="Pseudouridine synthase RsuA/RluA-like" evidence="9">
    <location>
        <begin position="121"/>
        <end position="272"/>
    </location>
</feature>
<dbReference type="InterPro" id="IPR006224">
    <property type="entry name" value="PsdUridine_synth_RluA-like_CS"/>
</dbReference>
<comment type="function">
    <text evidence="5">Responsible for synthesis of pseudouridine from uracil at positions 1911, 1915 and 1917 in 23S ribosomal RNA.</text>
</comment>
<organism evidence="10 11">
    <name type="scientific">Sulfuritalea hydrogenivorans sk43H</name>
    <dbReference type="NCBI Taxonomy" id="1223802"/>
    <lineage>
        <taxon>Bacteria</taxon>
        <taxon>Pseudomonadati</taxon>
        <taxon>Pseudomonadota</taxon>
        <taxon>Betaproteobacteria</taxon>
        <taxon>Nitrosomonadales</taxon>
        <taxon>Sterolibacteriaceae</taxon>
        <taxon>Sulfuritalea</taxon>
    </lineage>
</organism>
<gene>
    <name evidence="10" type="ORF">SUTH_02649</name>
</gene>
<evidence type="ECO:0000259" key="9">
    <source>
        <dbReference type="Pfam" id="PF00849"/>
    </source>
</evidence>
<dbReference type="FunFam" id="3.30.2350.10:FF:000006">
    <property type="entry name" value="Pseudouridine synthase"/>
    <property type="match status" value="1"/>
</dbReference>
<proteinExistence type="inferred from homology"/>
<evidence type="ECO:0000256" key="7">
    <source>
        <dbReference type="PROSITE-ProRule" id="PRU00182"/>
    </source>
</evidence>
<dbReference type="Gene3D" id="3.30.2350.10">
    <property type="entry name" value="Pseudouridine synthase"/>
    <property type="match status" value="1"/>
</dbReference>
<dbReference type="OrthoDB" id="9785808at2"/>